<dbReference type="InterPro" id="IPR037138">
    <property type="entry name" value="His_deacetylse_dom_sf"/>
</dbReference>
<dbReference type="PANTHER" id="PTHR10625:SF19">
    <property type="entry name" value="HISTONE DEACETYLASE 12"/>
    <property type="match status" value="1"/>
</dbReference>
<dbReference type="CDD" id="cd09993">
    <property type="entry name" value="HDAC_classIV"/>
    <property type="match status" value="1"/>
</dbReference>
<dbReference type="PRINTS" id="PR01270">
    <property type="entry name" value="HDASUPER"/>
</dbReference>
<name>A0A0G4G7L2_9ALVE</name>
<dbReference type="GO" id="GO:0004407">
    <property type="term" value="F:histone deacetylase activity"/>
    <property type="evidence" value="ECO:0007669"/>
    <property type="project" value="InterPro"/>
</dbReference>
<keyword evidence="3" id="KW-0732">Signal</keyword>
<keyword evidence="1" id="KW-0378">Hydrolase</keyword>
<evidence type="ECO:0000259" key="4">
    <source>
        <dbReference type="Pfam" id="PF00850"/>
    </source>
</evidence>
<reference evidence="5" key="1">
    <citation type="submission" date="2014-11" db="EMBL/GenBank/DDBJ databases">
        <authorList>
            <person name="Otto D Thomas"/>
            <person name="Naeem Raeece"/>
        </authorList>
    </citation>
    <scope>NUCLEOTIDE SEQUENCE</scope>
</reference>
<accession>A0A0G4G7L2</accession>
<dbReference type="VEuPathDB" id="CryptoDB:Cvel_20638"/>
<dbReference type="PhylomeDB" id="A0A0G4G7L2"/>
<evidence type="ECO:0000256" key="1">
    <source>
        <dbReference type="ARBA" id="ARBA00022801"/>
    </source>
</evidence>
<dbReference type="InterPro" id="IPR023696">
    <property type="entry name" value="Ureohydrolase_dom_sf"/>
</dbReference>
<dbReference type="Gene3D" id="3.40.800.20">
    <property type="entry name" value="Histone deacetylase domain"/>
    <property type="match status" value="1"/>
</dbReference>
<dbReference type="EMBL" id="CDMZ01000961">
    <property type="protein sequence ID" value="CEM24684.1"/>
    <property type="molecule type" value="Genomic_DNA"/>
</dbReference>
<sequence>MRKFTSLFLHLLRSGLAKRDEFFIPVEAPPPSWFTAVHCQEYFSDFVSGSLDEKRMRRIGLPWSPQLVRRTLVEAAGTVLSAQLACEFGIACSLGGGTHHAHHNFGSGFTIFNDVVIAADVVIKEGRASRVLIVDLDVHQGDGTAALASARPSKDVFALSFHCGANFPFRKETSDLDVSFERGAGDDEFLSKLREVLPSVLDSFGPDLVLYLSGVDPFEGDKLGLLNLSEDGLRERDLFVFRECTRRGVPVSGVIGGGYDDDVDKLAARHGLLFESAAQVWREAEGWGGRGVRRRESSEQRQQPESPQERKGDLGGGMRLERLESSSKLESLTSSPAANVSISSPLFSEKAVGSFVTPAVPAVSAVSTPLPVEI</sequence>
<feature type="domain" description="Histone deacetylase" evidence="4">
    <location>
        <begin position="6"/>
        <end position="264"/>
    </location>
</feature>
<gene>
    <name evidence="5" type="ORF">Cvel_20638</name>
</gene>
<dbReference type="AlphaFoldDB" id="A0A0G4G7L2"/>
<evidence type="ECO:0000256" key="2">
    <source>
        <dbReference type="SAM" id="MobiDB-lite"/>
    </source>
</evidence>
<dbReference type="Pfam" id="PF00850">
    <property type="entry name" value="Hist_deacetyl"/>
    <property type="match status" value="1"/>
</dbReference>
<dbReference type="InterPro" id="IPR044150">
    <property type="entry name" value="HDAC_classIV"/>
</dbReference>
<dbReference type="GO" id="GO:0016787">
    <property type="term" value="F:hydrolase activity"/>
    <property type="evidence" value="ECO:0007669"/>
    <property type="project" value="UniProtKB-KW"/>
</dbReference>
<dbReference type="InterPro" id="IPR023801">
    <property type="entry name" value="His_deacetylse_dom"/>
</dbReference>
<feature type="chain" id="PRO_5005189612" description="Histone deacetylase domain-containing protein" evidence="3">
    <location>
        <begin position="18"/>
        <end position="374"/>
    </location>
</feature>
<protein>
    <recommendedName>
        <fullName evidence="4">Histone deacetylase domain-containing protein</fullName>
    </recommendedName>
</protein>
<organism evidence="5">
    <name type="scientific">Chromera velia CCMP2878</name>
    <dbReference type="NCBI Taxonomy" id="1169474"/>
    <lineage>
        <taxon>Eukaryota</taxon>
        <taxon>Sar</taxon>
        <taxon>Alveolata</taxon>
        <taxon>Colpodellida</taxon>
        <taxon>Chromeraceae</taxon>
        <taxon>Chromera</taxon>
    </lineage>
</organism>
<feature type="signal peptide" evidence="3">
    <location>
        <begin position="1"/>
        <end position="17"/>
    </location>
</feature>
<feature type="region of interest" description="Disordered" evidence="2">
    <location>
        <begin position="289"/>
        <end position="318"/>
    </location>
</feature>
<evidence type="ECO:0000256" key="3">
    <source>
        <dbReference type="SAM" id="SignalP"/>
    </source>
</evidence>
<dbReference type="InterPro" id="IPR000286">
    <property type="entry name" value="HDACs"/>
</dbReference>
<feature type="compositionally biased region" description="Basic and acidic residues" evidence="2">
    <location>
        <begin position="307"/>
        <end position="318"/>
    </location>
</feature>
<dbReference type="SUPFAM" id="SSF52768">
    <property type="entry name" value="Arginase/deacetylase"/>
    <property type="match status" value="1"/>
</dbReference>
<dbReference type="PANTHER" id="PTHR10625">
    <property type="entry name" value="HISTONE DEACETYLASE HDAC1-RELATED"/>
    <property type="match status" value="1"/>
</dbReference>
<dbReference type="GO" id="GO:0040029">
    <property type="term" value="P:epigenetic regulation of gene expression"/>
    <property type="evidence" value="ECO:0007669"/>
    <property type="project" value="TreeGrafter"/>
</dbReference>
<proteinExistence type="predicted"/>
<evidence type="ECO:0000313" key="5">
    <source>
        <dbReference type="EMBL" id="CEM24684.1"/>
    </source>
</evidence>